<dbReference type="Proteomes" id="UP001652661">
    <property type="component" value="Chromosome 2R"/>
</dbReference>
<keyword evidence="1" id="KW-1133">Transmembrane helix</keyword>
<dbReference type="GeneID" id="108082285"/>
<keyword evidence="1" id="KW-0472">Membrane</keyword>
<evidence type="ECO:0000256" key="2">
    <source>
        <dbReference type="SAM" id="SignalP"/>
    </source>
</evidence>
<protein>
    <submittedName>
        <fullName evidence="4">Cytokine receptor-like</fullName>
    </submittedName>
</protein>
<evidence type="ECO:0000313" key="4">
    <source>
        <dbReference type="RefSeq" id="XP_017033104.1"/>
    </source>
</evidence>
<evidence type="ECO:0000313" key="3">
    <source>
        <dbReference type="Proteomes" id="UP001652661"/>
    </source>
</evidence>
<evidence type="ECO:0000256" key="1">
    <source>
        <dbReference type="SAM" id="Phobius"/>
    </source>
</evidence>
<name>A0A6P4JDP8_DROKI</name>
<accession>A0A6P4JDP8</accession>
<keyword evidence="3" id="KW-1185">Reference proteome</keyword>
<gene>
    <name evidence="4" type="primary">LOC108082285</name>
</gene>
<feature type="signal peptide" evidence="2">
    <location>
        <begin position="1"/>
        <end position="24"/>
    </location>
</feature>
<reference evidence="3" key="1">
    <citation type="submission" date="2025-05" db="UniProtKB">
        <authorList>
            <consortium name="RefSeq"/>
        </authorList>
    </citation>
    <scope>NUCLEOTIDE SEQUENCE [LARGE SCALE GENOMIC DNA]</scope>
    <source>
        <strain evidence="3">14028-0561.14</strain>
    </source>
</reference>
<dbReference type="RefSeq" id="XP_017033104.1">
    <property type="nucleotide sequence ID" value="XM_017177615.3"/>
</dbReference>
<dbReference type="AlphaFoldDB" id="A0A6P4JDP8"/>
<reference evidence="4" key="2">
    <citation type="submission" date="2025-08" db="UniProtKB">
        <authorList>
            <consortium name="RefSeq"/>
        </authorList>
    </citation>
    <scope>IDENTIFICATION</scope>
    <source>
        <strain evidence="4">14028-0561.14</strain>
        <tissue evidence="4">Whole fly</tissue>
    </source>
</reference>
<feature type="chain" id="PRO_5027996542" evidence="2">
    <location>
        <begin position="25"/>
        <end position="639"/>
    </location>
</feature>
<keyword evidence="1" id="KW-0812">Transmembrane</keyword>
<sequence length="639" mass="73900">MSWKLPLPVLVILEALLLLCGGQAKEPCEAHMWSDRWTVLAGESFEVFCSCNGSEIQVEDLHIQKGLEERYLETSIVDEITIKHRVEHVQEQVSFNTACRYRDQYLGGILVVVIPLLQVQEFQCLVESADREASCTFKDLGRPEDNSLRKERYFLGIDEEPSVPCWEMSSNHSWIQCNGIKLPDEIMYKFRLSMDYEGYTQSQDFQFKITEISVPAWTPYKPNFLQNSSHICLQWVHTDENSLLAWPQEWRVQFNPQSPKLQPYVDQLIVYPDITMYFELNCFKIPPHSNQAYRLRFSRRYYSTRSPWSSELDFPELTTAATVPDRPPELLTNGFYHGPEKKELYVFWRQLDELELNGPNFTYAAVTDEGKNPSSINKNSALFSHWDTTLPAVIYVWSQNSVGSSTNRTRLQVPLLTNSEYRQPLELWYHDDIYALTWQPPQDQQGLTGYAISWCWSSSNQICDDQESIQNEMVKASQTQFHFNQSMLLSHLAVAACYKDKPSGGMKWINPTWVRFIKSWKPLGLSHFMLGMITLIMIGFIIVLFQKLRLMSQIEVDIPEILLKGSANAFVLSQPDSPATLAIPGNFSPKTIMNINNFTMEMSEEPEPKIEVIPYITRYMFDKTSEACVQDQGNVYQKL</sequence>
<keyword evidence="2" id="KW-0732">Signal</keyword>
<organism evidence="3 4">
    <name type="scientific">Drosophila kikkawai</name>
    <name type="common">Fruit fly</name>
    <dbReference type="NCBI Taxonomy" id="30033"/>
    <lineage>
        <taxon>Eukaryota</taxon>
        <taxon>Metazoa</taxon>
        <taxon>Ecdysozoa</taxon>
        <taxon>Arthropoda</taxon>
        <taxon>Hexapoda</taxon>
        <taxon>Insecta</taxon>
        <taxon>Pterygota</taxon>
        <taxon>Neoptera</taxon>
        <taxon>Endopterygota</taxon>
        <taxon>Diptera</taxon>
        <taxon>Brachycera</taxon>
        <taxon>Muscomorpha</taxon>
        <taxon>Ephydroidea</taxon>
        <taxon>Drosophilidae</taxon>
        <taxon>Drosophila</taxon>
        <taxon>Sophophora</taxon>
    </lineage>
</organism>
<dbReference type="OrthoDB" id="7864435at2759"/>
<proteinExistence type="predicted"/>
<feature type="transmembrane region" description="Helical" evidence="1">
    <location>
        <begin position="525"/>
        <end position="545"/>
    </location>
</feature>